<accession>A0A4C1Z557</accession>
<feature type="non-terminal residue" evidence="1">
    <location>
        <position position="1"/>
    </location>
</feature>
<name>A0A4C1Z557_EUMVA</name>
<keyword evidence="2" id="KW-1185">Reference proteome</keyword>
<reference evidence="1 2" key="1">
    <citation type="journal article" date="2019" name="Commun. Biol.">
        <title>The bagworm genome reveals a unique fibroin gene that provides high tensile strength.</title>
        <authorList>
            <person name="Kono N."/>
            <person name="Nakamura H."/>
            <person name="Ohtoshi R."/>
            <person name="Tomita M."/>
            <person name="Numata K."/>
            <person name="Arakawa K."/>
        </authorList>
    </citation>
    <scope>NUCLEOTIDE SEQUENCE [LARGE SCALE GENOMIC DNA]</scope>
</reference>
<dbReference type="AlphaFoldDB" id="A0A4C1Z557"/>
<protein>
    <submittedName>
        <fullName evidence="1">Uncharacterized protein</fullName>
    </submittedName>
</protein>
<comment type="caution">
    <text evidence="1">The sequence shown here is derived from an EMBL/GenBank/DDBJ whole genome shotgun (WGS) entry which is preliminary data.</text>
</comment>
<proteinExistence type="predicted"/>
<gene>
    <name evidence="1" type="ORF">EVAR_58445_1</name>
</gene>
<dbReference type="OrthoDB" id="5956066at2759"/>
<dbReference type="EMBL" id="BGZK01001598">
    <property type="protein sequence ID" value="GBP82998.1"/>
    <property type="molecule type" value="Genomic_DNA"/>
</dbReference>
<organism evidence="1 2">
    <name type="scientific">Eumeta variegata</name>
    <name type="common">Bagworm moth</name>
    <name type="synonym">Eumeta japonica</name>
    <dbReference type="NCBI Taxonomy" id="151549"/>
    <lineage>
        <taxon>Eukaryota</taxon>
        <taxon>Metazoa</taxon>
        <taxon>Ecdysozoa</taxon>
        <taxon>Arthropoda</taxon>
        <taxon>Hexapoda</taxon>
        <taxon>Insecta</taxon>
        <taxon>Pterygota</taxon>
        <taxon>Neoptera</taxon>
        <taxon>Endopterygota</taxon>
        <taxon>Lepidoptera</taxon>
        <taxon>Glossata</taxon>
        <taxon>Ditrysia</taxon>
        <taxon>Tineoidea</taxon>
        <taxon>Psychidae</taxon>
        <taxon>Oiketicinae</taxon>
        <taxon>Eumeta</taxon>
    </lineage>
</organism>
<dbReference type="Proteomes" id="UP000299102">
    <property type="component" value="Unassembled WGS sequence"/>
</dbReference>
<sequence length="140" mass="16038">YPFVGSAEKIYKLDRDKGLVALHSRSALQYHTSSHIFTVNTELQVQARSDQNSRLIAADRSGRSALLVGHAVRTRFTLTLERTDRLRSTAQLPLNNSHPVYYPHYYRQPFNGRVAADQAWLAKLTKEVIPAYRNINENRT</sequence>
<evidence type="ECO:0000313" key="1">
    <source>
        <dbReference type="EMBL" id="GBP82998.1"/>
    </source>
</evidence>
<evidence type="ECO:0000313" key="2">
    <source>
        <dbReference type="Proteomes" id="UP000299102"/>
    </source>
</evidence>